<protein>
    <submittedName>
        <fullName evidence="8">Putative palb protein</fullName>
    </submittedName>
</protein>
<dbReference type="HOGENOM" id="CLU_006770_1_0_1"/>
<evidence type="ECO:0000256" key="5">
    <source>
        <dbReference type="PROSITE-ProRule" id="PRU00239"/>
    </source>
</evidence>
<feature type="active site" evidence="5">
    <location>
        <position position="348"/>
    </location>
</feature>
<evidence type="ECO:0000256" key="2">
    <source>
        <dbReference type="ARBA" id="ARBA00022670"/>
    </source>
</evidence>
<proteinExistence type="inferred from homology"/>
<dbReference type="Pfam" id="PF00648">
    <property type="entry name" value="Peptidase_C2"/>
    <property type="match status" value="1"/>
</dbReference>
<dbReference type="Pfam" id="PF25435">
    <property type="entry name" value="PalB_C"/>
    <property type="match status" value="1"/>
</dbReference>
<evidence type="ECO:0000259" key="7">
    <source>
        <dbReference type="PROSITE" id="PS50203"/>
    </source>
</evidence>
<dbReference type="GO" id="GO:0004198">
    <property type="term" value="F:calcium-dependent cysteine-type endopeptidase activity"/>
    <property type="evidence" value="ECO:0007669"/>
    <property type="project" value="InterPro"/>
</dbReference>
<dbReference type="KEGG" id="ela:UCREL1_1469"/>
<feature type="domain" description="Calpain catalytic" evidence="7">
    <location>
        <begin position="104"/>
        <end position="438"/>
    </location>
</feature>
<dbReference type="eggNOG" id="KOG0045">
    <property type="taxonomic scope" value="Eukaryota"/>
</dbReference>
<feature type="compositionally biased region" description="Low complexity" evidence="6">
    <location>
        <begin position="393"/>
        <end position="410"/>
    </location>
</feature>
<dbReference type="OrthoDB" id="167576at2759"/>
<dbReference type="InterPro" id="IPR038765">
    <property type="entry name" value="Papain-like_cys_pep_sf"/>
</dbReference>
<dbReference type="Gene3D" id="3.90.70.10">
    <property type="entry name" value="Cysteine proteinases"/>
    <property type="match status" value="1"/>
</dbReference>
<feature type="region of interest" description="Disordered" evidence="6">
    <location>
        <begin position="382"/>
        <end position="411"/>
    </location>
</feature>
<evidence type="ECO:0000313" key="9">
    <source>
        <dbReference type="Proteomes" id="UP000012174"/>
    </source>
</evidence>
<feature type="compositionally biased region" description="Low complexity" evidence="6">
    <location>
        <begin position="503"/>
        <end position="522"/>
    </location>
</feature>
<dbReference type="PANTHER" id="PTHR46143:SF1">
    <property type="entry name" value="CALPAIN-7"/>
    <property type="match status" value="1"/>
</dbReference>
<accession>M7SY07</accession>
<keyword evidence="4 5" id="KW-0788">Thiol protease</keyword>
<evidence type="ECO:0000256" key="3">
    <source>
        <dbReference type="ARBA" id="ARBA00022801"/>
    </source>
</evidence>
<dbReference type="PROSITE" id="PS50203">
    <property type="entry name" value="CALPAIN_CAT"/>
    <property type="match status" value="1"/>
</dbReference>
<feature type="compositionally biased region" description="Low complexity" evidence="6">
    <location>
        <begin position="627"/>
        <end position="639"/>
    </location>
</feature>
<dbReference type="STRING" id="1287681.M7SY07"/>
<sequence>MEAEAKEREALASKAQGKAALNHAIAAAEIYMKAARGTSSAAERSRFKKKCEDMISMAERLKVSSRTDSVAAVEKRLKLPRLSRQIPTNERNILLRGSRLHGNLFPPWESDPDPKEFSSPPYIDPSEFSLSERQGEVFAGWKRPLELAMRDTQLDEAQTRGRLMESNGDYDLVQDITTDCSVVASLCACIKHLKPGPTSILPALMSPIDFEMGQPEISASGKYVFRMYFNGCFRKVTIDDRLPSSSNDRTLYVVDRQNRYLLWPALVEKAYLKVRGGYDFPGSNSGTDLWVLTGWIPQQIFLQSDDVDGDQTWRRVKKAYDYGDVVVTLGTGRLSPDEEEILGLAGEHDYAVLDISEDASGNKKMLVKNPWCDGLVWKGVGSSAETSRPPSPFSSSSEQQKQQQQQQQRPVKLKPGTFWISFEDVAQNFESLYLNWNPSLFTERQDHHFAWELPEPNMVHSFAHNPQYSMTAQADGSVWILLSRHFQDAELDIARGGGGGGSHSNDSSGNSSVSNGSSSNGGRSTTLASVSNKLGFMSLYIFASPSSPSPSNNNLDSERILLPDDRSVVYRGPFVDSPQTLAPFEARKGTRYTVVVASQDLPLPQYAFTLSFFSRSALAVHKIGGASSSSPSSSSSTTPQHHVTEISSAWTRRTAGGNAASPTYGANPQFRLRLPTSSSPSPSSNPQPQPQPQPLTILLSTSDPSLPIRVDLVWANGKRVAGPVPQRDLVASSGEYRRGGCVVARCCPEPEPAGGGGVYTIVCSTFDPGQLGGFTLRVSSSGSTAGGPCVLEPIAPDAAGRLRVRQYQHQPRRQRRNPAIRIRLVYGSGPNRTILAATGYNETDEDDSRSSSGGVGGVGGGGGGGGGEFREVGPGGLRTPEFDVEPRRGVLWLVAEQIGGDGGGGGGEGGDVGEDGLQVEILCDAPVQVGAWEVVDV</sequence>
<dbReference type="EMBL" id="KB705641">
    <property type="protein sequence ID" value="EMR71489.1"/>
    <property type="molecule type" value="Genomic_DNA"/>
</dbReference>
<feature type="active site" evidence="5">
    <location>
        <position position="180"/>
    </location>
</feature>
<evidence type="ECO:0000256" key="6">
    <source>
        <dbReference type="SAM" id="MobiDB-lite"/>
    </source>
</evidence>
<feature type="region of interest" description="Disordered" evidence="6">
    <location>
        <begin position="624"/>
        <end position="700"/>
    </location>
</feature>
<gene>
    <name evidence="8" type="ORF">UCREL1_1469</name>
</gene>
<dbReference type="Gene3D" id="2.60.120.380">
    <property type="match status" value="1"/>
</dbReference>
<dbReference type="InterPro" id="IPR051297">
    <property type="entry name" value="PalB/RIM13"/>
</dbReference>
<dbReference type="InterPro" id="IPR022683">
    <property type="entry name" value="Calpain_III"/>
</dbReference>
<dbReference type="PANTHER" id="PTHR46143">
    <property type="entry name" value="CALPAIN-7"/>
    <property type="match status" value="1"/>
</dbReference>
<keyword evidence="9" id="KW-1185">Reference proteome</keyword>
<dbReference type="SUPFAM" id="SSF54001">
    <property type="entry name" value="Cysteine proteinases"/>
    <property type="match status" value="1"/>
</dbReference>
<feature type="region of interest" description="Disordered" evidence="6">
    <location>
        <begin position="840"/>
        <end position="881"/>
    </location>
</feature>
<dbReference type="AlphaFoldDB" id="M7SY07"/>
<dbReference type="InterPro" id="IPR001300">
    <property type="entry name" value="Peptidase_C2_calpain_cat"/>
</dbReference>
<dbReference type="InterPro" id="IPR036213">
    <property type="entry name" value="Calpain_III_sf"/>
</dbReference>
<evidence type="ECO:0000256" key="4">
    <source>
        <dbReference type="ARBA" id="ARBA00022807"/>
    </source>
</evidence>
<feature type="region of interest" description="Disordered" evidence="6">
    <location>
        <begin position="493"/>
        <end position="524"/>
    </location>
</feature>
<organism evidence="8 9">
    <name type="scientific">Eutypa lata (strain UCR-EL1)</name>
    <name type="common">Grapevine dieback disease fungus</name>
    <name type="synonym">Eutypa armeniacae</name>
    <dbReference type="NCBI Taxonomy" id="1287681"/>
    <lineage>
        <taxon>Eukaryota</taxon>
        <taxon>Fungi</taxon>
        <taxon>Dikarya</taxon>
        <taxon>Ascomycota</taxon>
        <taxon>Pezizomycotina</taxon>
        <taxon>Sordariomycetes</taxon>
        <taxon>Xylariomycetidae</taxon>
        <taxon>Xylariales</taxon>
        <taxon>Diatrypaceae</taxon>
        <taxon>Eutypa</taxon>
    </lineage>
</organism>
<evidence type="ECO:0000256" key="1">
    <source>
        <dbReference type="ARBA" id="ARBA00010193"/>
    </source>
</evidence>
<dbReference type="GO" id="GO:0006508">
    <property type="term" value="P:proteolysis"/>
    <property type="evidence" value="ECO:0007669"/>
    <property type="project" value="UniProtKB-KW"/>
</dbReference>
<dbReference type="OMA" id="GDYRRGC"/>
<reference evidence="9" key="1">
    <citation type="journal article" date="2013" name="Genome Announc.">
        <title>Draft genome sequence of the grapevine dieback fungus Eutypa lata UCR-EL1.</title>
        <authorList>
            <person name="Blanco-Ulate B."/>
            <person name="Rolshausen P.E."/>
            <person name="Cantu D."/>
        </authorList>
    </citation>
    <scope>NUCLEOTIDE SEQUENCE [LARGE SCALE GENOMIC DNA]</scope>
    <source>
        <strain evidence="9">UCR-EL1</strain>
    </source>
</reference>
<comment type="similarity">
    <text evidence="1">Belongs to the peptidase C2 family. PalB/RIM13 subfamily.</text>
</comment>
<feature type="compositionally biased region" description="Pro residues" evidence="6">
    <location>
        <begin position="683"/>
        <end position="693"/>
    </location>
</feature>
<dbReference type="SMART" id="SM00720">
    <property type="entry name" value="calpain_III"/>
    <property type="match status" value="1"/>
</dbReference>
<dbReference type="SMART" id="SM00230">
    <property type="entry name" value="CysPc"/>
    <property type="match status" value="1"/>
</dbReference>
<dbReference type="Proteomes" id="UP000012174">
    <property type="component" value="Unassembled WGS sequence"/>
</dbReference>
<name>M7SY07_EUTLA</name>
<keyword evidence="3 5" id="KW-0378">Hydrolase</keyword>
<feature type="compositionally biased region" description="Gly residues" evidence="6">
    <location>
        <begin position="853"/>
        <end position="867"/>
    </location>
</feature>
<dbReference type="SUPFAM" id="SSF49758">
    <property type="entry name" value="Calpain large subunit, middle domain (domain III)"/>
    <property type="match status" value="2"/>
</dbReference>
<evidence type="ECO:0000313" key="8">
    <source>
        <dbReference type="EMBL" id="EMR71489.1"/>
    </source>
</evidence>
<keyword evidence="2 5" id="KW-0645">Protease</keyword>
<feature type="active site" evidence="5">
    <location>
        <position position="369"/>
    </location>
</feature>